<keyword evidence="7 8" id="KW-0472">Membrane</keyword>
<evidence type="ECO:0000256" key="1">
    <source>
        <dbReference type="ARBA" id="ARBA00004651"/>
    </source>
</evidence>
<evidence type="ECO:0000313" key="9">
    <source>
        <dbReference type="EMBL" id="QIC68662.1"/>
    </source>
</evidence>
<feature type="transmembrane region" description="Helical" evidence="8">
    <location>
        <begin position="71"/>
        <end position="92"/>
    </location>
</feature>
<accession>A0AAE6WYD0</accession>
<comment type="subcellular location">
    <subcellularLocation>
        <location evidence="1 8">Cell membrane</location>
        <topology evidence="1 8">Multi-pass membrane protein</topology>
    </subcellularLocation>
</comment>
<evidence type="ECO:0000256" key="3">
    <source>
        <dbReference type="ARBA" id="ARBA00022448"/>
    </source>
</evidence>
<keyword evidence="4 8" id="KW-1003">Cell membrane</keyword>
<evidence type="ECO:0000256" key="7">
    <source>
        <dbReference type="ARBA" id="ARBA00023136"/>
    </source>
</evidence>
<dbReference type="InterPro" id="IPR002781">
    <property type="entry name" value="TM_pro_TauE-like"/>
</dbReference>
<feature type="transmembrane region" description="Helical" evidence="8">
    <location>
        <begin position="197"/>
        <end position="215"/>
    </location>
</feature>
<feature type="transmembrane region" description="Helical" evidence="8">
    <location>
        <begin position="130"/>
        <end position="154"/>
    </location>
</feature>
<gene>
    <name evidence="9" type="ORF">FSC10_10680</name>
</gene>
<keyword evidence="5 8" id="KW-0812">Transmembrane</keyword>
<dbReference type="RefSeq" id="WP_005221297.1">
    <property type="nucleotide sequence ID" value="NZ_CP044463.1"/>
</dbReference>
<protein>
    <recommendedName>
        <fullName evidence="8">Probable membrane transporter protein</fullName>
    </recommendedName>
</protein>
<proteinExistence type="inferred from homology"/>
<evidence type="ECO:0000256" key="4">
    <source>
        <dbReference type="ARBA" id="ARBA00022475"/>
    </source>
</evidence>
<dbReference type="Pfam" id="PF01925">
    <property type="entry name" value="TauE"/>
    <property type="match status" value="1"/>
</dbReference>
<dbReference type="EMBL" id="CP044463">
    <property type="protein sequence ID" value="QIC68662.1"/>
    <property type="molecule type" value="Genomic_DNA"/>
</dbReference>
<evidence type="ECO:0000256" key="8">
    <source>
        <dbReference type="RuleBase" id="RU363041"/>
    </source>
</evidence>
<keyword evidence="6 8" id="KW-1133">Transmembrane helix</keyword>
<dbReference type="GeneID" id="58163732"/>
<name>A0AAE6WYD0_9GAMM</name>
<dbReference type="Proteomes" id="UP000503505">
    <property type="component" value="Chromosome"/>
</dbReference>
<organism evidence="9 10">
    <name type="scientific">Acinetobacter schindleri</name>
    <dbReference type="NCBI Taxonomy" id="108981"/>
    <lineage>
        <taxon>Bacteria</taxon>
        <taxon>Pseudomonadati</taxon>
        <taxon>Pseudomonadota</taxon>
        <taxon>Gammaproteobacteria</taxon>
        <taxon>Moraxellales</taxon>
        <taxon>Moraxellaceae</taxon>
        <taxon>Acinetobacter</taxon>
    </lineage>
</organism>
<evidence type="ECO:0000256" key="5">
    <source>
        <dbReference type="ARBA" id="ARBA00022692"/>
    </source>
</evidence>
<dbReference type="PANTHER" id="PTHR30269:SF37">
    <property type="entry name" value="MEMBRANE TRANSPORTER PROTEIN"/>
    <property type="match status" value="1"/>
</dbReference>
<dbReference type="AlphaFoldDB" id="A0AAE6WYD0"/>
<evidence type="ECO:0000313" key="10">
    <source>
        <dbReference type="Proteomes" id="UP000503505"/>
    </source>
</evidence>
<sequence length="245" mass="27236">MTWLLFILGAMIAGFVQGLTGFAFALIAMSFWVWVLSPQVAAPLLVFASIWSHVISLSNEQKHVHLYKALYLPYLIAGLIGVPLGTWLLNIIEAHTFRVLLGMFLIIWCPLMLLNPQIRLIQHSGKTADASIGLVGGILGGLGGFCGSVPSAWLMLKQLPKDQQRYILRHFNFAIQMFTLAAYLYQGNLNQSHLPYMAVLILAVSIPAILGARLFHRISELHFKQIVLGLLFSSGCFLLLKELIH</sequence>
<dbReference type="PANTHER" id="PTHR30269">
    <property type="entry name" value="TRANSMEMBRANE PROTEIN YFCA"/>
    <property type="match status" value="1"/>
</dbReference>
<feature type="transmembrane region" description="Helical" evidence="8">
    <location>
        <begin position="166"/>
        <end position="185"/>
    </location>
</feature>
<feature type="transmembrane region" description="Helical" evidence="8">
    <location>
        <begin position="99"/>
        <end position="118"/>
    </location>
</feature>
<comment type="similarity">
    <text evidence="2 8">Belongs to the 4-toluene sulfonate uptake permease (TSUP) (TC 2.A.102) family.</text>
</comment>
<reference evidence="9 10" key="1">
    <citation type="submission" date="2019-09" db="EMBL/GenBank/DDBJ databases">
        <title>Non-baumannii Acinetobacter spp. carrying blaNDM-1 isolated in China.</title>
        <authorList>
            <person name="Cui C."/>
            <person name="Chen C."/>
            <person name="Sun J."/>
            <person name="Liu Y."/>
        </authorList>
    </citation>
    <scope>NUCLEOTIDE SEQUENCE [LARGE SCALE GENOMIC DNA]</scope>
    <source>
        <strain evidence="9 10">HZE23-1</strain>
    </source>
</reference>
<evidence type="ECO:0000256" key="6">
    <source>
        <dbReference type="ARBA" id="ARBA00022989"/>
    </source>
</evidence>
<dbReference type="InterPro" id="IPR052017">
    <property type="entry name" value="TSUP"/>
</dbReference>
<keyword evidence="3" id="KW-0813">Transport</keyword>
<feature type="transmembrane region" description="Helical" evidence="8">
    <location>
        <begin position="31"/>
        <end position="51"/>
    </location>
</feature>
<feature type="transmembrane region" description="Helical" evidence="8">
    <location>
        <begin position="6"/>
        <end position="26"/>
    </location>
</feature>
<evidence type="ECO:0000256" key="2">
    <source>
        <dbReference type="ARBA" id="ARBA00009142"/>
    </source>
</evidence>
<dbReference type="GO" id="GO:0005886">
    <property type="term" value="C:plasma membrane"/>
    <property type="evidence" value="ECO:0007669"/>
    <property type="project" value="UniProtKB-SubCell"/>
</dbReference>